<dbReference type="EMBL" id="CALNXI010000178">
    <property type="protein sequence ID" value="CAH3021332.1"/>
    <property type="molecule type" value="Genomic_DNA"/>
</dbReference>
<evidence type="ECO:0000313" key="2">
    <source>
        <dbReference type="EMBL" id="CAH3021332.1"/>
    </source>
</evidence>
<proteinExistence type="predicted"/>
<organism evidence="2 3">
    <name type="scientific">Porites evermanni</name>
    <dbReference type="NCBI Taxonomy" id="104178"/>
    <lineage>
        <taxon>Eukaryota</taxon>
        <taxon>Metazoa</taxon>
        <taxon>Cnidaria</taxon>
        <taxon>Anthozoa</taxon>
        <taxon>Hexacorallia</taxon>
        <taxon>Scleractinia</taxon>
        <taxon>Fungiina</taxon>
        <taxon>Poritidae</taxon>
        <taxon>Porites</taxon>
    </lineage>
</organism>
<dbReference type="Proteomes" id="UP001159427">
    <property type="component" value="Unassembled WGS sequence"/>
</dbReference>
<dbReference type="SUPFAM" id="SSF52833">
    <property type="entry name" value="Thioredoxin-like"/>
    <property type="match status" value="1"/>
</dbReference>
<feature type="domain" description="Thioredoxin" evidence="1">
    <location>
        <begin position="118"/>
        <end position="208"/>
    </location>
</feature>
<dbReference type="PANTHER" id="PTHR46497">
    <property type="entry name" value="THIOREDOXIN DOMAIN-CONTAINING PROTEIN 11"/>
    <property type="match status" value="1"/>
</dbReference>
<dbReference type="InterPro" id="IPR052792">
    <property type="entry name" value="Thioredoxin_dom-contain_11"/>
</dbReference>
<name>A0ABN8M0C0_9CNID</name>
<sequence>LTGGSVWCSQWISNHRIQSFPNDEGLVSLKYFLDKREVKDPPTDTLVRMAELVTLRTFQFNGEYYTQVGSVAMVVLLSFSGSTWFTDSGDAHLPHLPNMPQLFPSDGKVVEILDGSMERFRDKLVLNGVSAVLFYAPWCGQSLYAAHEFNTAAKMLHTEVVVFIAINCWVGTCLQEQNIDVFPKLVAIHTQFNGVEYKGSFKAAKMVSF</sequence>
<keyword evidence="3" id="KW-1185">Reference proteome</keyword>
<evidence type="ECO:0000313" key="3">
    <source>
        <dbReference type="Proteomes" id="UP001159427"/>
    </source>
</evidence>
<dbReference type="PANTHER" id="PTHR46497:SF1">
    <property type="entry name" value="THIOREDOXIN DOMAIN-CONTAINING PROTEIN 11"/>
    <property type="match status" value="1"/>
</dbReference>
<dbReference type="Gene3D" id="3.40.30.10">
    <property type="entry name" value="Glutaredoxin"/>
    <property type="match status" value="1"/>
</dbReference>
<dbReference type="InterPro" id="IPR036249">
    <property type="entry name" value="Thioredoxin-like_sf"/>
</dbReference>
<gene>
    <name evidence="2" type="ORF">PEVE_00010895</name>
</gene>
<dbReference type="InterPro" id="IPR013766">
    <property type="entry name" value="Thioredoxin_domain"/>
</dbReference>
<feature type="non-terminal residue" evidence="2">
    <location>
        <position position="1"/>
    </location>
</feature>
<evidence type="ECO:0000259" key="1">
    <source>
        <dbReference type="Pfam" id="PF00085"/>
    </source>
</evidence>
<accession>A0ABN8M0C0</accession>
<protein>
    <recommendedName>
        <fullName evidence="1">Thioredoxin domain-containing protein</fullName>
    </recommendedName>
</protein>
<comment type="caution">
    <text evidence="2">The sequence shown here is derived from an EMBL/GenBank/DDBJ whole genome shotgun (WGS) entry which is preliminary data.</text>
</comment>
<dbReference type="Pfam" id="PF00085">
    <property type="entry name" value="Thioredoxin"/>
    <property type="match status" value="1"/>
</dbReference>
<reference evidence="2 3" key="1">
    <citation type="submission" date="2022-05" db="EMBL/GenBank/DDBJ databases">
        <authorList>
            <consortium name="Genoscope - CEA"/>
            <person name="William W."/>
        </authorList>
    </citation>
    <scope>NUCLEOTIDE SEQUENCE [LARGE SCALE GENOMIC DNA]</scope>
</reference>